<keyword evidence="6" id="KW-1015">Disulfide bond</keyword>
<dbReference type="InterPro" id="IPR033379">
    <property type="entry name" value="Acid_Pase_AS"/>
</dbReference>
<accession>A0A2R2MRV2</accession>
<feature type="transmembrane region" description="Helical" evidence="8">
    <location>
        <begin position="397"/>
        <end position="418"/>
    </location>
</feature>
<dbReference type="RefSeq" id="XP_023932986.1">
    <property type="nucleotide sequence ID" value="XM_024077218.1"/>
</dbReference>
<gene>
    <name evidence="10 11 12 13" type="primary">LOC106182056</name>
</gene>
<keyword evidence="5" id="KW-0378">Hydrolase</keyword>
<dbReference type="Pfam" id="PF00328">
    <property type="entry name" value="His_Phos_2"/>
    <property type="match status" value="1"/>
</dbReference>
<evidence type="ECO:0000313" key="13">
    <source>
        <dbReference type="RefSeq" id="XP_023932988.1"/>
    </source>
</evidence>
<keyword evidence="8" id="KW-0472">Membrane</keyword>
<evidence type="ECO:0000256" key="7">
    <source>
        <dbReference type="ARBA" id="ARBA00023180"/>
    </source>
</evidence>
<keyword evidence="4" id="KW-0732">Signal</keyword>
<evidence type="ECO:0000313" key="11">
    <source>
        <dbReference type="RefSeq" id="XP_023932986.1"/>
    </source>
</evidence>
<dbReference type="GeneID" id="106182056"/>
<evidence type="ECO:0000313" key="12">
    <source>
        <dbReference type="RefSeq" id="XP_023932987.1"/>
    </source>
</evidence>
<keyword evidence="9" id="KW-1185">Reference proteome</keyword>
<dbReference type="OrthoDB" id="5821688at2759"/>
<keyword evidence="7" id="KW-0325">Glycoprotein</keyword>
<dbReference type="Gene3D" id="3.40.50.1240">
    <property type="entry name" value="Phosphoglycerate mutase-like"/>
    <property type="match status" value="1"/>
</dbReference>
<evidence type="ECO:0000256" key="8">
    <source>
        <dbReference type="SAM" id="Phobius"/>
    </source>
</evidence>
<dbReference type="EC" id="3.1.3.2" evidence="3"/>
<evidence type="ECO:0000313" key="9">
    <source>
        <dbReference type="Proteomes" id="UP000085678"/>
    </source>
</evidence>
<keyword evidence="8" id="KW-1133">Transmembrane helix</keyword>
<dbReference type="RefSeq" id="XP_023932987.1">
    <property type="nucleotide sequence ID" value="XM_024077219.1"/>
</dbReference>
<keyword evidence="8" id="KW-0812">Transmembrane</keyword>
<dbReference type="PROSITE" id="PS51257">
    <property type="entry name" value="PROKAR_LIPOPROTEIN"/>
    <property type="match status" value="1"/>
</dbReference>
<dbReference type="PROSITE" id="PS00778">
    <property type="entry name" value="HIS_ACID_PHOSPHAT_2"/>
    <property type="match status" value="1"/>
</dbReference>
<dbReference type="AlphaFoldDB" id="A0A2R2MRV2"/>
<dbReference type="Proteomes" id="UP000085678">
    <property type="component" value="Unplaced"/>
</dbReference>
<evidence type="ECO:0000256" key="2">
    <source>
        <dbReference type="ARBA" id="ARBA00005375"/>
    </source>
</evidence>
<evidence type="ECO:0000256" key="3">
    <source>
        <dbReference type="ARBA" id="ARBA00012646"/>
    </source>
</evidence>
<proteinExistence type="inferred from homology"/>
<comment type="catalytic activity">
    <reaction evidence="1">
        <text>a phosphate monoester + H2O = an alcohol + phosphate</text>
        <dbReference type="Rhea" id="RHEA:15017"/>
        <dbReference type="ChEBI" id="CHEBI:15377"/>
        <dbReference type="ChEBI" id="CHEBI:30879"/>
        <dbReference type="ChEBI" id="CHEBI:43474"/>
        <dbReference type="ChEBI" id="CHEBI:67140"/>
        <dbReference type="EC" id="3.1.3.2"/>
    </reaction>
</comment>
<dbReference type="InterPro" id="IPR029033">
    <property type="entry name" value="His_PPase_superfam"/>
</dbReference>
<evidence type="ECO:0000256" key="4">
    <source>
        <dbReference type="ARBA" id="ARBA00022729"/>
    </source>
</evidence>
<comment type="similarity">
    <text evidence="2">Belongs to the histidine acid phosphatase family.</text>
</comment>
<evidence type="ECO:0000313" key="10">
    <source>
        <dbReference type="RefSeq" id="XP_023932985.1"/>
    </source>
</evidence>
<dbReference type="InterPro" id="IPR050645">
    <property type="entry name" value="Histidine_acid_phosphatase"/>
</dbReference>
<evidence type="ECO:0000256" key="6">
    <source>
        <dbReference type="ARBA" id="ARBA00023157"/>
    </source>
</evidence>
<dbReference type="CDD" id="cd07061">
    <property type="entry name" value="HP_HAP_like"/>
    <property type="match status" value="1"/>
</dbReference>
<dbReference type="PANTHER" id="PTHR11567">
    <property type="entry name" value="ACID PHOSPHATASE-RELATED"/>
    <property type="match status" value="1"/>
</dbReference>
<evidence type="ECO:0000256" key="5">
    <source>
        <dbReference type="ARBA" id="ARBA00022801"/>
    </source>
</evidence>
<dbReference type="SUPFAM" id="SSF53254">
    <property type="entry name" value="Phosphoglycerate mutase-like"/>
    <property type="match status" value="1"/>
</dbReference>
<organism evidence="9 11">
    <name type="scientific">Lingula anatina</name>
    <name type="common">Brachiopod</name>
    <name type="synonym">Lingula unguis</name>
    <dbReference type="NCBI Taxonomy" id="7574"/>
    <lineage>
        <taxon>Eukaryota</taxon>
        <taxon>Metazoa</taxon>
        <taxon>Spiralia</taxon>
        <taxon>Lophotrochozoa</taxon>
        <taxon>Brachiopoda</taxon>
        <taxon>Linguliformea</taxon>
        <taxon>Lingulata</taxon>
        <taxon>Lingulida</taxon>
        <taxon>Linguloidea</taxon>
        <taxon>Lingulidae</taxon>
        <taxon>Lingula</taxon>
    </lineage>
</organism>
<dbReference type="GO" id="GO:0003993">
    <property type="term" value="F:acid phosphatase activity"/>
    <property type="evidence" value="ECO:0007669"/>
    <property type="project" value="UniProtKB-EC"/>
</dbReference>
<evidence type="ECO:0000256" key="1">
    <source>
        <dbReference type="ARBA" id="ARBA00000032"/>
    </source>
</evidence>
<dbReference type="PANTHER" id="PTHR11567:SF211">
    <property type="entry name" value="PROSTATIC ACID PHOSPHATASE"/>
    <property type="match status" value="1"/>
</dbReference>
<dbReference type="InterPro" id="IPR000560">
    <property type="entry name" value="His_Pase_clade-2"/>
</dbReference>
<sequence>MGRTEDLVFTAVLLMSCMSRTCEEAPQTLVQVNLHFRHGDRTPFIPYPSSQWQEDAWPEGLGQLTRLGMRQQCELGQFIRRRYDGFLDKSYIRTEVSVRSTDTDRTVMSAQTNLACLFPLSGQQQWHETLPWQPVPVHIPLLQTFPNSTFEGCPRYELLFNELMQSELVQEKEKLYQGFVSKVSSLAGYTDAKLENVWNMEDPLFCEWCQNKTAPSWLHSVWPDTNKTMWTMIRELTHYYWRWQRGTDELRKLWGGGGKILSEFVGNMQKKISAGPSNTSVPKMFMYSGHDSTVAPLLAAMNVFNNVSPPYAACVIVELHQDPVTGGHWVQVLYRNLSRDPGSMNTHPEPYELSIPGCKFKCPFDRFLSLNADVLMTGAEWTEACSITTAKERALKIVAIVAIPALVIVLVICALIFYSRRKRAKQDFTSQPLLSLEDEDEEEL</sequence>
<dbReference type="RefSeq" id="XP_023932985.1">
    <property type="nucleotide sequence ID" value="XM_024077217.1"/>
</dbReference>
<name>A0A2R2MRV2_LINAN</name>
<reference evidence="10 11" key="1">
    <citation type="submission" date="2025-04" db="UniProtKB">
        <authorList>
            <consortium name="RefSeq"/>
        </authorList>
    </citation>
    <scope>IDENTIFICATION</scope>
    <source>
        <tissue evidence="10 11">Gonads</tissue>
    </source>
</reference>
<dbReference type="RefSeq" id="XP_023932988.1">
    <property type="nucleotide sequence ID" value="XM_024077220.1"/>
</dbReference>
<protein>
    <recommendedName>
        <fullName evidence="3">acid phosphatase</fullName>
        <ecNumber evidence="3">3.1.3.2</ecNumber>
    </recommendedName>
</protein>